<dbReference type="InterPro" id="IPR043128">
    <property type="entry name" value="Rev_trsase/Diguanyl_cyclase"/>
</dbReference>
<dbReference type="CDD" id="cd01949">
    <property type="entry name" value="GGDEF"/>
    <property type="match status" value="1"/>
</dbReference>
<feature type="region of interest" description="Disordered" evidence="3">
    <location>
        <begin position="1"/>
        <end position="20"/>
    </location>
</feature>
<dbReference type="Gene3D" id="3.30.70.270">
    <property type="match status" value="1"/>
</dbReference>
<comment type="caution">
    <text evidence="5">The sequence shown here is derived from an EMBL/GenBank/DDBJ whole genome shotgun (WGS) entry which is preliminary data.</text>
</comment>
<evidence type="ECO:0000256" key="2">
    <source>
        <dbReference type="ARBA" id="ARBA00034247"/>
    </source>
</evidence>
<protein>
    <recommendedName>
        <fullName evidence="1">diguanylate cyclase</fullName>
        <ecNumber evidence="1">2.7.7.65</ecNumber>
    </recommendedName>
</protein>
<gene>
    <name evidence="5" type="ORF">DEM27_03885</name>
</gene>
<evidence type="ECO:0000313" key="5">
    <source>
        <dbReference type="EMBL" id="PWE58313.1"/>
    </source>
</evidence>
<dbReference type="SUPFAM" id="SSF55073">
    <property type="entry name" value="Nucleotide cyclase"/>
    <property type="match status" value="1"/>
</dbReference>
<evidence type="ECO:0000259" key="4">
    <source>
        <dbReference type="PROSITE" id="PS50887"/>
    </source>
</evidence>
<evidence type="ECO:0000256" key="3">
    <source>
        <dbReference type="SAM" id="MobiDB-lite"/>
    </source>
</evidence>
<dbReference type="InterPro" id="IPR050469">
    <property type="entry name" value="Diguanylate_Cyclase"/>
</dbReference>
<keyword evidence="6" id="KW-1185">Reference proteome</keyword>
<evidence type="ECO:0000313" key="6">
    <source>
        <dbReference type="Proteomes" id="UP000245252"/>
    </source>
</evidence>
<dbReference type="PANTHER" id="PTHR45138:SF9">
    <property type="entry name" value="DIGUANYLATE CYCLASE DGCM-RELATED"/>
    <property type="match status" value="1"/>
</dbReference>
<dbReference type="EMBL" id="QFBC01000001">
    <property type="protein sequence ID" value="PWE58313.1"/>
    <property type="molecule type" value="Genomic_DNA"/>
</dbReference>
<dbReference type="AlphaFoldDB" id="A0A2U2DYC0"/>
<dbReference type="PROSITE" id="PS50887">
    <property type="entry name" value="GGDEF"/>
    <property type="match status" value="1"/>
</dbReference>
<dbReference type="Proteomes" id="UP000245252">
    <property type="component" value="Unassembled WGS sequence"/>
</dbReference>
<dbReference type="NCBIfam" id="TIGR00254">
    <property type="entry name" value="GGDEF"/>
    <property type="match status" value="1"/>
</dbReference>
<organism evidence="5 6">
    <name type="scientific">Metarhizobium album</name>
    <dbReference type="NCBI Taxonomy" id="2182425"/>
    <lineage>
        <taxon>Bacteria</taxon>
        <taxon>Pseudomonadati</taxon>
        <taxon>Pseudomonadota</taxon>
        <taxon>Alphaproteobacteria</taxon>
        <taxon>Hyphomicrobiales</taxon>
        <taxon>Rhizobiaceae</taxon>
        <taxon>Metarhizobium</taxon>
    </lineage>
</organism>
<name>A0A2U2DYC0_9HYPH</name>
<dbReference type="InterPro" id="IPR029787">
    <property type="entry name" value="Nucleotide_cyclase"/>
</dbReference>
<sequence>MLTSRPHSGGCGPHDNKTAERAGPIMNNALVAIAKDGGESVSADARRILQVMARRGITALPRNYELVYEALSGRNPELSADFSALGEQPRQSELDEMGFYHRLIGYCGIAAVKAQAESGVLLRNLKEQVATGLSHKRSFMRALELTGHSLREDTTDLTETLASLDYLMAAMTEFVTAETALGKTLGDGAAALDRIGSGIGAVEKTMVVDKLTQLPNRIAFRARLETLYAEGGVPERTAVVLADIDHFGLVNSRYGQQAGNRLLKRLAAIFRKSVKKNDFVARIGGDDFAFLFRDVDQNDVLAISERLRGTIEENLVFATSDTGADDALAVSIGVALSSSAGSAAQLQVNAETALAAAKKNARHPIRIAG</sequence>
<comment type="catalytic activity">
    <reaction evidence="2">
        <text>2 GTP = 3',3'-c-di-GMP + 2 diphosphate</text>
        <dbReference type="Rhea" id="RHEA:24898"/>
        <dbReference type="ChEBI" id="CHEBI:33019"/>
        <dbReference type="ChEBI" id="CHEBI:37565"/>
        <dbReference type="ChEBI" id="CHEBI:58805"/>
        <dbReference type="EC" id="2.7.7.65"/>
    </reaction>
</comment>
<accession>A0A2U2DYC0</accession>
<dbReference type="PANTHER" id="PTHR45138">
    <property type="entry name" value="REGULATORY COMPONENTS OF SENSORY TRANSDUCTION SYSTEM"/>
    <property type="match status" value="1"/>
</dbReference>
<reference evidence="5 6" key="1">
    <citation type="submission" date="2018-05" db="EMBL/GenBank/DDBJ databases">
        <title>The draft genome of strain NS-104.</title>
        <authorList>
            <person name="Hang P."/>
            <person name="Jiang J."/>
        </authorList>
    </citation>
    <scope>NUCLEOTIDE SEQUENCE [LARGE SCALE GENOMIC DNA]</scope>
    <source>
        <strain evidence="5 6">NS-104</strain>
    </source>
</reference>
<dbReference type="Pfam" id="PF00990">
    <property type="entry name" value="GGDEF"/>
    <property type="match status" value="1"/>
</dbReference>
<evidence type="ECO:0000256" key="1">
    <source>
        <dbReference type="ARBA" id="ARBA00012528"/>
    </source>
</evidence>
<dbReference type="EC" id="2.7.7.65" evidence="1"/>
<dbReference type="OrthoDB" id="9812260at2"/>
<dbReference type="InterPro" id="IPR000160">
    <property type="entry name" value="GGDEF_dom"/>
</dbReference>
<feature type="domain" description="GGDEF" evidence="4">
    <location>
        <begin position="235"/>
        <end position="369"/>
    </location>
</feature>
<dbReference type="SMART" id="SM00267">
    <property type="entry name" value="GGDEF"/>
    <property type="match status" value="1"/>
</dbReference>
<proteinExistence type="predicted"/>
<dbReference type="GO" id="GO:0052621">
    <property type="term" value="F:diguanylate cyclase activity"/>
    <property type="evidence" value="ECO:0007669"/>
    <property type="project" value="UniProtKB-EC"/>
</dbReference>